<feature type="compositionally biased region" description="Basic and acidic residues" evidence="6">
    <location>
        <begin position="1"/>
        <end position="13"/>
    </location>
</feature>
<feature type="compositionally biased region" description="Polar residues" evidence="6">
    <location>
        <begin position="202"/>
        <end position="220"/>
    </location>
</feature>
<dbReference type="PROSITE" id="PS51419">
    <property type="entry name" value="RAB"/>
    <property type="match status" value="1"/>
</dbReference>
<accession>A0A1B6LC41</accession>
<comment type="similarity">
    <text evidence="1">Belongs to the small GTPase superfamily. Rab family.</text>
</comment>
<dbReference type="SMART" id="SM00174">
    <property type="entry name" value="RHO"/>
    <property type="match status" value="1"/>
</dbReference>
<dbReference type="PANTHER" id="PTHR47981:SF39">
    <property type="entry name" value="RAS-RELATED PROTEIN RAB"/>
    <property type="match status" value="1"/>
</dbReference>
<dbReference type="PRINTS" id="PR00449">
    <property type="entry name" value="RASTRNSFRMNG"/>
</dbReference>
<feature type="compositionally biased region" description="Basic and acidic residues" evidence="6">
    <location>
        <begin position="116"/>
        <end position="125"/>
    </location>
</feature>
<evidence type="ECO:0000256" key="5">
    <source>
        <dbReference type="ARBA" id="ARBA00023289"/>
    </source>
</evidence>
<dbReference type="GO" id="GO:0005525">
    <property type="term" value="F:GTP binding"/>
    <property type="evidence" value="ECO:0007669"/>
    <property type="project" value="UniProtKB-KW"/>
</dbReference>
<feature type="compositionally biased region" description="Basic and acidic residues" evidence="6">
    <location>
        <begin position="45"/>
        <end position="64"/>
    </location>
</feature>
<dbReference type="Pfam" id="PF00071">
    <property type="entry name" value="Ras"/>
    <property type="match status" value="1"/>
</dbReference>
<evidence type="ECO:0000256" key="3">
    <source>
        <dbReference type="ARBA" id="ARBA00023134"/>
    </source>
</evidence>
<dbReference type="InterPro" id="IPR005225">
    <property type="entry name" value="Small_GTP-bd"/>
</dbReference>
<dbReference type="PROSITE" id="PS51421">
    <property type="entry name" value="RAS"/>
    <property type="match status" value="1"/>
</dbReference>
<feature type="compositionally biased region" description="Polar residues" evidence="6">
    <location>
        <begin position="168"/>
        <end position="180"/>
    </location>
</feature>
<reference evidence="7" key="1">
    <citation type="submission" date="2015-11" db="EMBL/GenBank/DDBJ databases">
        <title>De novo transcriptome assembly of four potential Pierce s Disease insect vectors from Arizona vineyards.</title>
        <authorList>
            <person name="Tassone E.E."/>
        </authorList>
    </citation>
    <scope>NUCLEOTIDE SEQUENCE</scope>
</reference>
<dbReference type="GO" id="GO:0005770">
    <property type="term" value="C:late endosome"/>
    <property type="evidence" value="ECO:0007669"/>
    <property type="project" value="TreeGrafter"/>
</dbReference>
<keyword evidence="5" id="KW-0636">Prenylation</keyword>
<evidence type="ECO:0000256" key="1">
    <source>
        <dbReference type="ARBA" id="ARBA00006270"/>
    </source>
</evidence>
<keyword evidence="3" id="KW-0342">GTP-binding</keyword>
<feature type="region of interest" description="Disordered" evidence="6">
    <location>
        <begin position="269"/>
        <end position="291"/>
    </location>
</feature>
<dbReference type="SMART" id="SM00173">
    <property type="entry name" value="RAS"/>
    <property type="match status" value="1"/>
</dbReference>
<proteinExistence type="inferred from homology"/>
<dbReference type="GO" id="GO:0008333">
    <property type="term" value="P:endosome to lysosome transport"/>
    <property type="evidence" value="ECO:0007669"/>
    <property type="project" value="TreeGrafter"/>
</dbReference>
<evidence type="ECO:0000313" key="7">
    <source>
        <dbReference type="EMBL" id="JAT21230.1"/>
    </source>
</evidence>
<feature type="region of interest" description="Disordered" evidence="6">
    <location>
        <begin position="507"/>
        <end position="537"/>
    </location>
</feature>
<dbReference type="GO" id="GO:0005802">
    <property type="term" value="C:trans-Golgi network"/>
    <property type="evidence" value="ECO:0007669"/>
    <property type="project" value="InterPro"/>
</dbReference>
<dbReference type="InterPro" id="IPR001806">
    <property type="entry name" value="Small_GTPase"/>
</dbReference>
<name>A0A1B6LC41_9HEMI</name>
<dbReference type="SMART" id="SM00176">
    <property type="entry name" value="RAN"/>
    <property type="match status" value="1"/>
</dbReference>
<dbReference type="SMART" id="SM00175">
    <property type="entry name" value="RAB"/>
    <property type="match status" value="1"/>
</dbReference>
<protein>
    <recommendedName>
        <fullName evidence="8">Ras-related protein Rab</fullName>
    </recommendedName>
</protein>
<evidence type="ECO:0008006" key="8">
    <source>
        <dbReference type="Google" id="ProtNLM"/>
    </source>
</evidence>
<feature type="region of interest" description="Disordered" evidence="6">
    <location>
        <begin position="1"/>
        <end position="101"/>
    </location>
</feature>
<dbReference type="Gene3D" id="3.40.50.300">
    <property type="entry name" value="P-loop containing nucleotide triphosphate hydrolases"/>
    <property type="match status" value="1"/>
</dbReference>
<dbReference type="GO" id="GO:0005764">
    <property type="term" value="C:lysosome"/>
    <property type="evidence" value="ECO:0007669"/>
    <property type="project" value="TreeGrafter"/>
</dbReference>
<evidence type="ECO:0000256" key="2">
    <source>
        <dbReference type="ARBA" id="ARBA00022741"/>
    </source>
</evidence>
<keyword evidence="2" id="KW-0547">Nucleotide-binding</keyword>
<feature type="compositionally biased region" description="Basic and acidic residues" evidence="6">
    <location>
        <begin position="26"/>
        <end position="35"/>
    </location>
</feature>
<sequence length="537" mass="59386">DSKKNEQSVKDLKQSIPIKTDTQPSKPDEKPKSREIASNVKKQKNAAEKSNPDSKPDKKAEKKVAVVGSKPADSTKADIGPLKDNKTLREPPAKPDIDATQKDELAVVDIVHVRLDNNSAKKSEETPVSDTRQNVPEEKPKLEIVKEQPELSSLPTAKVSDPVENENKSSTKTSASEQTFDKSVTPAIKIIKNASEEKENKLSQQVSSEELKTDQNTGKVSDTKIDTKKKTGAVLKDTSMQTETRSTEDLYPPLPIPVLRKLKTLDMPVKNDTEPVTPSTPSNPPSPTTAATRAMEEKLNLFLSSEGLKGTTFKDSAVQTGGDGSQQPDKRECLYKILVIGELGTGKTSIIKRYVHQFFSQHYRATIGVDFALKVLNWDQNTIIRLQLWDIAGQERFGNMTRVYYKEAVGAFIVFDVTRSATFDAVLKWKQDLDSKVQLADGSPIPCVLLANKCDQQKEGIVNTPAKMEEYCKENNFSAWFETSAKENINIDEAAKSLVTQILQNDKMSQNGRDSAKDGSKFPLDGKQEQEGRSCAC</sequence>
<feature type="region of interest" description="Disordered" evidence="6">
    <location>
        <begin position="116"/>
        <end position="180"/>
    </location>
</feature>
<dbReference type="EMBL" id="GEBQ01018747">
    <property type="protein sequence ID" value="JAT21230.1"/>
    <property type="molecule type" value="Transcribed_RNA"/>
</dbReference>
<feature type="region of interest" description="Disordered" evidence="6">
    <location>
        <begin position="194"/>
        <end position="224"/>
    </location>
</feature>
<evidence type="ECO:0000256" key="6">
    <source>
        <dbReference type="SAM" id="MobiDB-lite"/>
    </source>
</evidence>
<dbReference type="InterPro" id="IPR027417">
    <property type="entry name" value="P-loop_NTPase"/>
</dbReference>
<dbReference type="FunFam" id="3.40.50.300:FF:000222">
    <property type="entry name" value="RAB32, member RAS oncogene family"/>
    <property type="match status" value="1"/>
</dbReference>
<dbReference type="NCBIfam" id="TIGR00231">
    <property type="entry name" value="small_GTP"/>
    <property type="match status" value="1"/>
</dbReference>
<dbReference type="GO" id="GO:0090385">
    <property type="term" value="P:phagosome-lysosome fusion"/>
    <property type="evidence" value="ECO:0007669"/>
    <property type="project" value="TreeGrafter"/>
</dbReference>
<gene>
    <name evidence="7" type="ORF">g.38976</name>
</gene>
<feature type="non-terminal residue" evidence="7">
    <location>
        <position position="1"/>
    </location>
</feature>
<dbReference type="AlphaFoldDB" id="A0A1B6LC41"/>
<feature type="compositionally biased region" description="Basic and acidic residues" evidence="6">
    <location>
        <begin position="135"/>
        <end position="149"/>
    </location>
</feature>
<dbReference type="PANTHER" id="PTHR47981">
    <property type="entry name" value="RAB FAMILY"/>
    <property type="match status" value="1"/>
</dbReference>
<dbReference type="GO" id="GO:0003924">
    <property type="term" value="F:GTPase activity"/>
    <property type="evidence" value="ECO:0007669"/>
    <property type="project" value="InterPro"/>
</dbReference>
<evidence type="ECO:0000256" key="4">
    <source>
        <dbReference type="ARBA" id="ARBA00023288"/>
    </source>
</evidence>
<dbReference type="InterPro" id="IPR030697">
    <property type="entry name" value="Rab29/Rab38/Rab32"/>
</dbReference>
<dbReference type="CDD" id="cd04107">
    <property type="entry name" value="Rab32_Rab38"/>
    <property type="match status" value="1"/>
</dbReference>
<feature type="compositionally biased region" description="Basic and acidic residues" evidence="6">
    <location>
        <begin position="73"/>
        <end position="101"/>
    </location>
</feature>
<organism evidence="7">
    <name type="scientific">Graphocephala atropunctata</name>
    <dbReference type="NCBI Taxonomy" id="36148"/>
    <lineage>
        <taxon>Eukaryota</taxon>
        <taxon>Metazoa</taxon>
        <taxon>Ecdysozoa</taxon>
        <taxon>Arthropoda</taxon>
        <taxon>Hexapoda</taxon>
        <taxon>Insecta</taxon>
        <taxon>Pterygota</taxon>
        <taxon>Neoptera</taxon>
        <taxon>Paraneoptera</taxon>
        <taxon>Hemiptera</taxon>
        <taxon>Auchenorrhyncha</taxon>
        <taxon>Membracoidea</taxon>
        <taxon>Cicadellidae</taxon>
        <taxon>Cicadellinae</taxon>
        <taxon>Cicadellini</taxon>
        <taxon>Graphocephala</taxon>
    </lineage>
</organism>
<dbReference type="GO" id="GO:0045335">
    <property type="term" value="C:phagocytic vesicle"/>
    <property type="evidence" value="ECO:0007669"/>
    <property type="project" value="TreeGrafter"/>
</dbReference>
<dbReference type="SUPFAM" id="SSF52540">
    <property type="entry name" value="P-loop containing nucleoside triphosphate hydrolases"/>
    <property type="match status" value="1"/>
</dbReference>
<keyword evidence="4" id="KW-0449">Lipoprotein</keyword>
<feature type="compositionally biased region" description="Basic and acidic residues" evidence="6">
    <location>
        <begin position="514"/>
        <end position="537"/>
    </location>
</feature>